<dbReference type="InterPro" id="IPR013783">
    <property type="entry name" value="Ig-like_fold"/>
</dbReference>
<evidence type="ECO:0000313" key="6">
    <source>
        <dbReference type="Proteomes" id="UP001174909"/>
    </source>
</evidence>
<evidence type="ECO:0000256" key="1">
    <source>
        <dbReference type="ARBA" id="ARBA00022729"/>
    </source>
</evidence>
<name>A0AA35WJX0_GEOBA</name>
<keyword evidence="3" id="KW-0106">Calcium</keyword>
<dbReference type="Gene3D" id="2.60.40.2030">
    <property type="match status" value="1"/>
</dbReference>
<dbReference type="AlphaFoldDB" id="A0AA35WJX0"/>
<dbReference type="InterPro" id="IPR003644">
    <property type="entry name" value="Calx_beta"/>
</dbReference>
<dbReference type="GO" id="GO:0016020">
    <property type="term" value="C:membrane"/>
    <property type="evidence" value="ECO:0007669"/>
    <property type="project" value="InterPro"/>
</dbReference>
<dbReference type="Gene3D" id="2.60.40.10">
    <property type="entry name" value="Immunoglobulins"/>
    <property type="match status" value="3"/>
</dbReference>
<keyword evidence="1" id="KW-0732">Signal</keyword>
<evidence type="ECO:0000313" key="5">
    <source>
        <dbReference type="EMBL" id="CAI8016512.1"/>
    </source>
</evidence>
<accession>A0AA35WJX0</accession>
<dbReference type="InterPro" id="IPR038081">
    <property type="entry name" value="CalX-like_sf"/>
</dbReference>
<feature type="domain" description="Fibronectin type-III" evidence="4">
    <location>
        <begin position="1"/>
        <end position="90"/>
    </location>
</feature>
<comment type="caution">
    <text evidence="5">The sequence shown here is derived from an EMBL/GenBank/DDBJ whole genome shotgun (WGS) entry which is preliminary data.</text>
</comment>
<dbReference type="InterPro" id="IPR003961">
    <property type="entry name" value="FN3_dom"/>
</dbReference>
<gene>
    <name evidence="5" type="ORF">GBAR_LOCUS10125</name>
</gene>
<dbReference type="FunFam" id="2.60.40.10:FF:000028">
    <property type="entry name" value="Neuronal cell adhesion molecule"/>
    <property type="match status" value="1"/>
</dbReference>
<sequence length="389" mass="41275">TDVTAVQDGPTSITVTWTPPSPLGDTTGYRISYTGGGISHSVIVSGANTRSYILTELSNGHVYSISVVTTASASFSSLPVQAASVGLVPFTAPVIHSARANATAINITHSIPSGSVVTGVFVHWQRDGSFGCPYTYNDYSFANNISNVTITGLEEDSRYNITMRAINDAGRGPASNAITVTTREAVPSYPPRRFRRDTITPNSITVQWEERECYDHNGVLTGYTVQVLRNGGVEETVEVGGDVLEATVTGLTPSTTYIVQVAAVNSVGTGPFNSTYFDTEALVVGLERTSYTVSESEEAVEICITAVGANTPCPSTQSFQVTLSTTDECAVSPSDYEAVTEVLTFAPCDTLLCMNVIITDDLVNEPEEETFSLSLTKISSFVTLSTTAG</sequence>
<evidence type="ECO:0000256" key="3">
    <source>
        <dbReference type="ARBA" id="ARBA00022837"/>
    </source>
</evidence>
<dbReference type="SUPFAM" id="SSF49265">
    <property type="entry name" value="Fibronectin type III"/>
    <property type="match status" value="2"/>
</dbReference>
<dbReference type="EMBL" id="CASHTH010001536">
    <property type="protein sequence ID" value="CAI8016512.1"/>
    <property type="molecule type" value="Genomic_DNA"/>
</dbReference>
<protein>
    <submittedName>
        <fullName evidence="5">Down syndrome cell adhesion molecule homolog</fullName>
    </submittedName>
</protein>
<dbReference type="PANTHER" id="PTHR46708:SF2">
    <property type="entry name" value="FIBRONECTIN TYPE-III DOMAIN-CONTAINING PROTEIN"/>
    <property type="match status" value="1"/>
</dbReference>
<feature type="non-terminal residue" evidence="5">
    <location>
        <position position="1"/>
    </location>
</feature>
<dbReference type="InterPro" id="IPR036116">
    <property type="entry name" value="FN3_sf"/>
</dbReference>
<dbReference type="PRINTS" id="PR00014">
    <property type="entry name" value="FNTYPEIII"/>
</dbReference>
<feature type="non-terminal residue" evidence="5">
    <location>
        <position position="389"/>
    </location>
</feature>
<feature type="domain" description="Fibronectin type-III" evidence="4">
    <location>
        <begin position="190"/>
        <end position="284"/>
    </location>
</feature>
<evidence type="ECO:0000256" key="2">
    <source>
        <dbReference type="ARBA" id="ARBA00022737"/>
    </source>
</evidence>
<dbReference type="Pfam" id="PF00041">
    <property type="entry name" value="fn3"/>
    <property type="match status" value="3"/>
</dbReference>
<dbReference type="InterPro" id="IPR050991">
    <property type="entry name" value="ECM_Regulatory_Proteins"/>
</dbReference>
<keyword evidence="6" id="KW-1185">Reference proteome</keyword>
<evidence type="ECO:0000259" key="4">
    <source>
        <dbReference type="PROSITE" id="PS50853"/>
    </source>
</evidence>
<organism evidence="5 6">
    <name type="scientific">Geodia barretti</name>
    <name type="common">Barrett's horny sponge</name>
    <dbReference type="NCBI Taxonomy" id="519541"/>
    <lineage>
        <taxon>Eukaryota</taxon>
        <taxon>Metazoa</taxon>
        <taxon>Porifera</taxon>
        <taxon>Demospongiae</taxon>
        <taxon>Heteroscleromorpha</taxon>
        <taxon>Tetractinellida</taxon>
        <taxon>Astrophorina</taxon>
        <taxon>Geodiidae</taxon>
        <taxon>Geodia</taxon>
    </lineage>
</organism>
<dbReference type="PROSITE" id="PS50853">
    <property type="entry name" value="FN3"/>
    <property type="match status" value="3"/>
</dbReference>
<proteinExistence type="predicted"/>
<dbReference type="CDD" id="cd00063">
    <property type="entry name" value="FN3"/>
    <property type="match status" value="3"/>
</dbReference>
<keyword evidence="2" id="KW-0677">Repeat</keyword>
<dbReference type="PANTHER" id="PTHR46708">
    <property type="entry name" value="TENASCIN"/>
    <property type="match status" value="1"/>
</dbReference>
<dbReference type="GO" id="GO:0007154">
    <property type="term" value="P:cell communication"/>
    <property type="evidence" value="ECO:0007669"/>
    <property type="project" value="InterPro"/>
</dbReference>
<feature type="domain" description="Fibronectin type-III" evidence="4">
    <location>
        <begin position="92"/>
        <end position="185"/>
    </location>
</feature>
<dbReference type="SMART" id="SM00237">
    <property type="entry name" value="Calx_beta"/>
    <property type="match status" value="1"/>
</dbReference>
<dbReference type="Proteomes" id="UP001174909">
    <property type="component" value="Unassembled WGS sequence"/>
</dbReference>
<reference evidence="5" key="1">
    <citation type="submission" date="2023-03" db="EMBL/GenBank/DDBJ databases">
        <authorList>
            <person name="Steffen K."/>
            <person name="Cardenas P."/>
        </authorList>
    </citation>
    <scope>NUCLEOTIDE SEQUENCE</scope>
</reference>
<dbReference type="SMART" id="SM00060">
    <property type="entry name" value="FN3"/>
    <property type="match status" value="3"/>
</dbReference>
<dbReference type="SUPFAM" id="SSF141072">
    <property type="entry name" value="CalX-like"/>
    <property type="match status" value="1"/>
</dbReference>
<dbReference type="Pfam" id="PF03160">
    <property type="entry name" value="Calx-beta"/>
    <property type="match status" value="1"/>
</dbReference>